<evidence type="ECO:0000256" key="4">
    <source>
        <dbReference type="ARBA" id="ARBA00022723"/>
    </source>
</evidence>
<name>A0A1E8GK35_9LACT</name>
<keyword evidence="3" id="KW-0645">Protease</keyword>
<evidence type="ECO:0000256" key="3">
    <source>
        <dbReference type="ARBA" id="ARBA00022670"/>
    </source>
</evidence>
<dbReference type="GO" id="GO:0016485">
    <property type="term" value="P:protein processing"/>
    <property type="evidence" value="ECO:0007669"/>
    <property type="project" value="TreeGrafter"/>
</dbReference>
<dbReference type="PRINTS" id="PR00786">
    <property type="entry name" value="NEPRILYSIN"/>
</dbReference>
<dbReference type="PROSITE" id="PS51885">
    <property type="entry name" value="NEPRILYSIN"/>
    <property type="match status" value="1"/>
</dbReference>
<evidence type="ECO:0000256" key="5">
    <source>
        <dbReference type="ARBA" id="ARBA00022801"/>
    </source>
</evidence>
<evidence type="ECO:0000256" key="6">
    <source>
        <dbReference type="ARBA" id="ARBA00022833"/>
    </source>
</evidence>
<comment type="caution">
    <text evidence="10">The sequence shown here is derived from an EMBL/GenBank/DDBJ whole genome shotgun (WGS) entry which is preliminary data.</text>
</comment>
<gene>
    <name evidence="10" type="ORF">BG261_06830</name>
</gene>
<dbReference type="Pfam" id="PF01431">
    <property type="entry name" value="Peptidase_M13"/>
    <property type="match status" value="1"/>
</dbReference>
<dbReference type="AlphaFoldDB" id="A0A1E8GK35"/>
<dbReference type="Pfam" id="PF05649">
    <property type="entry name" value="Peptidase_M13_N"/>
    <property type="match status" value="1"/>
</dbReference>
<evidence type="ECO:0000313" key="10">
    <source>
        <dbReference type="EMBL" id="OFI48605.1"/>
    </source>
</evidence>
<organism evidence="10 11">
    <name type="scientific">Floricoccus tropicus</name>
    <dbReference type="NCBI Taxonomy" id="1859473"/>
    <lineage>
        <taxon>Bacteria</taxon>
        <taxon>Bacillati</taxon>
        <taxon>Bacillota</taxon>
        <taxon>Bacilli</taxon>
        <taxon>Lactobacillales</taxon>
        <taxon>Streptococcaceae</taxon>
        <taxon>Floricoccus</taxon>
    </lineage>
</organism>
<dbReference type="STRING" id="1859473.BG261_06830"/>
<dbReference type="Gene3D" id="3.40.390.10">
    <property type="entry name" value="Collagenase (Catalytic Domain)"/>
    <property type="match status" value="1"/>
</dbReference>
<dbReference type="GO" id="GO:0005886">
    <property type="term" value="C:plasma membrane"/>
    <property type="evidence" value="ECO:0007669"/>
    <property type="project" value="TreeGrafter"/>
</dbReference>
<proteinExistence type="inferred from homology"/>
<evidence type="ECO:0000313" key="11">
    <source>
        <dbReference type="Proteomes" id="UP000178622"/>
    </source>
</evidence>
<dbReference type="EMBL" id="MKIR01000024">
    <property type="protein sequence ID" value="OFI48605.1"/>
    <property type="molecule type" value="Genomic_DNA"/>
</dbReference>
<protein>
    <submittedName>
        <fullName evidence="10">Peptidase M13</fullName>
    </submittedName>
</protein>
<comment type="cofactor">
    <cofactor evidence="1">
        <name>Zn(2+)</name>
        <dbReference type="ChEBI" id="CHEBI:29105"/>
    </cofactor>
</comment>
<dbReference type="SUPFAM" id="SSF55486">
    <property type="entry name" value="Metalloproteases ('zincins'), catalytic domain"/>
    <property type="match status" value="1"/>
</dbReference>
<reference evidence="11" key="1">
    <citation type="submission" date="2016-09" db="EMBL/GenBank/DDBJ databases">
        <title>Draft genome sequence of a novel species of the family Streptococcaceae isolated from flowers.</title>
        <authorList>
            <person name="Chuah L.-O."/>
            <person name="Yap K.-P."/>
            <person name="Thong K.L."/>
            <person name="Liong M.T."/>
            <person name="Ahmad R."/>
            <person name="Rusul G."/>
        </authorList>
    </citation>
    <scope>NUCLEOTIDE SEQUENCE [LARGE SCALE GENOMIC DNA]</scope>
    <source>
        <strain evidence="11">DF1</strain>
    </source>
</reference>
<keyword evidence="11" id="KW-1185">Reference proteome</keyword>
<dbReference type="GO" id="GO:0046872">
    <property type="term" value="F:metal ion binding"/>
    <property type="evidence" value="ECO:0007669"/>
    <property type="project" value="UniProtKB-KW"/>
</dbReference>
<dbReference type="InterPro" id="IPR018497">
    <property type="entry name" value="Peptidase_M13_C"/>
</dbReference>
<dbReference type="GO" id="GO:0004222">
    <property type="term" value="F:metalloendopeptidase activity"/>
    <property type="evidence" value="ECO:0007669"/>
    <property type="project" value="InterPro"/>
</dbReference>
<evidence type="ECO:0000259" key="8">
    <source>
        <dbReference type="Pfam" id="PF01431"/>
    </source>
</evidence>
<evidence type="ECO:0000259" key="9">
    <source>
        <dbReference type="Pfam" id="PF05649"/>
    </source>
</evidence>
<keyword evidence="7" id="KW-0482">Metalloprotease</keyword>
<feature type="domain" description="Peptidase M13 N-terminal" evidence="9">
    <location>
        <begin position="5"/>
        <end position="380"/>
    </location>
</feature>
<dbReference type="CDD" id="cd08662">
    <property type="entry name" value="M13"/>
    <property type="match status" value="1"/>
</dbReference>
<dbReference type="Gene3D" id="1.10.1380.10">
    <property type="entry name" value="Neutral endopeptidase , domain2"/>
    <property type="match status" value="1"/>
</dbReference>
<dbReference type="OrthoDB" id="9775677at2"/>
<dbReference type="PANTHER" id="PTHR11733">
    <property type="entry name" value="ZINC METALLOPROTEASE FAMILY M13 NEPRILYSIN-RELATED"/>
    <property type="match status" value="1"/>
</dbReference>
<dbReference type="RefSeq" id="WP_070792998.1">
    <property type="nucleotide sequence ID" value="NZ_MKIR01000024.1"/>
</dbReference>
<evidence type="ECO:0000256" key="2">
    <source>
        <dbReference type="ARBA" id="ARBA00007357"/>
    </source>
</evidence>
<feature type="domain" description="Peptidase M13 C-terminal" evidence="8">
    <location>
        <begin position="433"/>
        <end position="623"/>
    </location>
</feature>
<dbReference type="InterPro" id="IPR042089">
    <property type="entry name" value="Peptidase_M13_dom_2"/>
</dbReference>
<dbReference type="InterPro" id="IPR024079">
    <property type="entry name" value="MetalloPept_cat_dom_sf"/>
</dbReference>
<keyword evidence="6" id="KW-0862">Zinc</keyword>
<keyword evidence="4" id="KW-0479">Metal-binding</keyword>
<dbReference type="PANTHER" id="PTHR11733:SF167">
    <property type="entry name" value="FI17812P1-RELATED"/>
    <property type="match status" value="1"/>
</dbReference>
<comment type="similarity">
    <text evidence="2">Belongs to the peptidase M13 family.</text>
</comment>
<keyword evidence="5" id="KW-0378">Hydrolase</keyword>
<dbReference type="InterPro" id="IPR000718">
    <property type="entry name" value="Peptidase_M13"/>
</dbReference>
<evidence type="ECO:0000256" key="1">
    <source>
        <dbReference type="ARBA" id="ARBA00001947"/>
    </source>
</evidence>
<dbReference type="Proteomes" id="UP000178622">
    <property type="component" value="Unassembled WGS sequence"/>
</dbReference>
<dbReference type="InterPro" id="IPR008753">
    <property type="entry name" value="Peptidase_M13_N"/>
</dbReference>
<evidence type="ECO:0000256" key="7">
    <source>
        <dbReference type="ARBA" id="ARBA00023049"/>
    </source>
</evidence>
<sequence>MVRIQDDLYEAVNADWLSKAEIPGDRPRIGGFDELVINNEKTLMEDFSGFPKFDDPVMDQFLLFYKKAQDYDTRNKQGAEPVKSNLAKIEAIKDFDDLTSKFTEMVFENYGSLPFDLSVSPDMKDAIHHALYFSSPGLILPDTTYYAEEHPRKEELLNVYRENTVEIMEKFGYDKEFAEKTVDNTLKFDALLVPYVNTSEEWAQYAGLYNPVDISEFVSHIKTFNSGKLITDLIKTMPEKVLVYEKRFYENFNEIVNPENFELIKSYILAAEVRTATPYLSEELRVLGGVFGRALSGTAEARSPEKAAYDLATGIFSQAVGLYYGKKYFGEDAKNDVKYMTAQMIQVYQERLRHNDWLSKETIEKAIEKLDAMTVFVGYPDKLPKVYTEFKVGSGSIYEDSFSIGRALIRRHYGKFSENVDKTEWHMPAHMVNAYFSPDSNTIVFPAAILQAPFYSLEQTKSQNYGGIGAVIAHEISHAFDNNGALFDKYGNMENWWTEEDFKAFEDKQKLMVDEFDGLEIAGGKVNGTLVVSENIADAGGLTAAMTAALLEEDANLEELFTQWATIWRMKAHKEYQQMLLSADVHAPGKLRANVQPTNLDEFFETFDVKEGDEMWRAPEDRVRIW</sequence>
<accession>A0A1E8GK35</accession>